<dbReference type="SMART" id="SM00066">
    <property type="entry name" value="GAL4"/>
    <property type="match status" value="1"/>
</dbReference>
<organism evidence="9 10">
    <name type="scientific">Aplosporella prunicola CBS 121167</name>
    <dbReference type="NCBI Taxonomy" id="1176127"/>
    <lineage>
        <taxon>Eukaryota</taxon>
        <taxon>Fungi</taxon>
        <taxon>Dikarya</taxon>
        <taxon>Ascomycota</taxon>
        <taxon>Pezizomycotina</taxon>
        <taxon>Dothideomycetes</taxon>
        <taxon>Dothideomycetes incertae sedis</taxon>
        <taxon>Botryosphaeriales</taxon>
        <taxon>Aplosporellaceae</taxon>
        <taxon>Aplosporella</taxon>
    </lineage>
</organism>
<evidence type="ECO:0000313" key="10">
    <source>
        <dbReference type="Proteomes" id="UP000799438"/>
    </source>
</evidence>
<dbReference type="GO" id="GO:0005634">
    <property type="term" value="C:nucleus"/>
    <property type="evidence" value="ECO:0007669"/>
    <property type="project" value="UniProtKB-SubCell"/>
</dbReference>
<gene>
    <name evidence="9" type="ORF">K452DRAFT_359527</name>
</gene>
<feature type="domain" description="Zn(2)-C6 fungal-type" evidence="8">
    <location>
        <begin position="29"/>
        <end position="60"/>
    </location>
</feature>
<dbReference type="Proteomes" id="UP000799438">
    <property type="component" value="Unassembled WGS sequence"/>
</dbReference>
<dbReference type="PROSITE" id="PS50048">
    <property type="entry name" value="ZN2_CY6_FUNGAL_2"/>
    <property type="match status" value="1"/>
</dbReference>
<keyword evidence="10" id="KW-1185">Reference proteome</keyword>
<accession>A0A6A6BC16</accession>
<evidence type="ECO:0000256" key="1">
    <source>
        <dbReference type="ARBA" id="ARBA00004123"/>
    </source>
</evidence>
<dbReference type="SMART" id="SM00906">
    <property type="entry name" value="Fungal_trans"/>
    <property type="match status" value="1"/>
</dbReference>
<dbReference type="SUPFAM" id="SSF57701">
    <property type="entry name" value="Zn2/Cys6 DNA-binding domain"/>
    <property type="match status" value="1"/>
</dbReference>
<protein>
    <recommendedName>
        <fullName evidence="8">Zn(2)-C6 fungal-type domain-containing protein</fullName>
    </recommendedName>
</protein>
<keyword evidence="6" id="KW-0539">Nucleus</keyword>
<evidence type="ECO:0000256" key="3">
    <source>
        <dbReference type="ARBA" id="ARBA00023015"/>
    </source>
</evidence>
<dbReference type="GO" id="GO:0006351">
    <property type="term" value="P:DNA-templated transcription"/>
    <property type="evidence" value="ECO:0007669"/>
    <property type="project" value="InterPro"/>
</dbReference>
<dbReference type="InterPro" id="IPR036864">
    <property type="entry name" value="Zn2-C6_fun-type_DNA-bd_sf"/>
</dbReference>
<dbReference type="OrthoDB" id="3266505at2759"/>
<evidence type="ECO:0000313" key="9">
    <source>
        <dbReference type="EMBL" id="KAF2140447.1"/>
    </source>
</evidence>
<proteinExistence type="predicted"/>
<dbReference type="EMBL" id="ML995489">
    <property type="protein sequence ID" value="KAF2140447.1"/>
    <property type="molecule type" value="Genomic_DNA"/>
</dbReference>
<dbReference type="GeneID" id="54303781"/>
<feature type="region of interest" description="Disordered" evidence="7">
    <location>
        <begin position="597"/>
        <end position="624"/>
    </location>
</feature>
<keyword evidence="4" id="KW-0238">DNA-binding</keyword>
<feature type="region of interest" description="Disordered" evidence="7">
    <location>
        <begin position="1"/>
        <end position="25"/>
    </location>
</feature>
<dbReference type="InterPro" id="IPR007219">
    <property type="entry name" value="XnlR_reg_dom"/>
</dbReference>
<dbReference type="AlphaFoldDB" id="A0A6A6BC16"/>
<dbReference type="RefSeq" id="XP_033396160.1">
    <property type="nucleotide sequence ID" value="XM_033546275.1"/>
</dbReference>
<sequence>MTDSPDRRQTSYTSRSAPYPNAPRNKSVACRRCHARKVKCPGGQPCATCVQSDCIAECTYPKRDRQVRVNQSYIDELLEENQRLRESSRSSAANNESPALAVSTEAETEPSRGPAQSDESVRNPLLEDRPWFLPMNIAEMPFHIGEAADAAFATRFRQALSDRPHAHIPRDHYVTDEGLMALSDSNCPWPSPAQARFLMKAALSALKRFYHIVRKTVVLDTLEKVVHDPSALASDTLVTCKLWALFAIGEAYSSRTAYTGSSFPGLVYFAQASKMLRALSERPRIDSIEIMLLLSLYSSTVNRRHSAHYLASCAIRLGILLGLHLTVPEFQLRDRGTREHRTRVWWTAYIFDRMWASKLGQPVSVQDEDIELDFPSSDGLSEAQAVDFANPDYTVVSIKLAKLAGHIVTSIYGRRAQQEAFSQRVQRILRDLRTWVEELPEHLQLDADEQVTRKSLVPLHLTFNQCVILATRPVLLQVLRTYRESWKASTSDSKPQIPDTALALAEACIRCARHSYRLIADVWVDGSFVTFDYFNTQYLFSAATILAISSLLKGKDSQNDGDHFETAAKFLSQLSQNGSMGAREFCRHIEAMKVSLQETNRRRDGGSSDSVSFESLTAPGMPNDLQVPGAPPTVGPLLTAGMALAEPSLQEFLSHPDLDLRFIDTPSWDDNLQSLYWPALHNDEWMAG</sequence>
<dbReference type="Pfam" id="PF04082">
    <property type="entry name" value="Fungal_trans"/>
    <property type="match status" value="1"/>
</dbReference>
<dbReference type="Gene3D" id="4.10.240.10">
    <property type="entry name" value="Zn(2)-C6 fungal-type DNA-binding domain"/>
    <property type="match status" value="1"/>
</dbReference>
<evidence type="ECO:0000259" key="8">
    <source>
        <dbReference type="PROSITE" id="PS50048"/>
    </source>
</evidence>
<dbReference type="Pfam" id="PF00172">
    <property type="entry name" value="Zn_clus"/>
    <property type="match status" value="1"/>
</dbReference>
<dbReference type="PANTHER" id="PTHR47540">
    <property type="entry name" value="THIAMINE REPRESSIBLE GENES REGULATORY PROTEIN THI5"/>
    <property type="match status" value="1"/>
</dbReference>
<evidence type="ECO:0000256" key="6">
    <source>
        <dbReference type="ARBA" id="ARBA00023242"/>
    </source>
</evidence>
<dbReference type="GO" id="GO:0045944">
    <property type="term" value="P:positive regulation of transcription by RNA polymerase II"/>
    <property type="evidence" value="ECO:0007669"/>
    <property type="project" value="TreeGrafter"/>
</dbReference>
<dbReference type="InterPro" id="IPR051711">
    <property type="entry name" value="Stress_Response_Reg"/>
</dbReference>
<evidence type="ECO:0000256" key="4">
    <source>
        <dbReference type="ARBA" id="ARBA00023125"/>
    </source>
</evidence>
<dbReference type="PANTHER" id="PTHR47540:SF6">
    <property type="entry name" value="ZN(II)2CYS6 TRANSCRIPTION FACTOR (EUROFUNG)"/>
    <property type="match status" value="1"/>
</dbReference>
<name>A0A6A6BC16_9PEZI</name>
<reference evidence="9" key="1">
    <citation type="journal article" date="2020" name="Stud. Mycol.">
        <title>101 Dothideomycetes genomes: a test case for predicting lifestyles and emergence of pathogens.</title>
        <authorList>
            <person name="Haridas S."/>
            <person name="Albert R."/>
            <person name="Binder M."/>
            <person name="Bloem J."/>
            <person name="Labutti K."/>
            <person name="Salamov A."/>
            <person name="Andreopoulos B."/>
            <person name="Baker S."/>
            <person name="Barry K."/>
            <person name="Bills G."/>
            <person name="Bluhm B."/>
            <person name="Cannon C."/>
            <person name="Castanera R."/>
            <person name="Culley D."/>
            <person name="Daum C."/>
            <person name="Ezra D."/>
            <person name="Gonzalez J."/>
            <person name="Henrissat B."/>
            <person name="Kuo A."/>
            <person name="Liang C."/>
            <person name="Lipzen A."/>
            <person name="Lutzoni F."/>
            <person name="Magnuson J."/>
            <person name="Mondo S."/>
            <person name="Nolan M."/>
            <person name="Ohm R."/>
            <person name="Pangilinan J."/>
            <person name="Park H.-J."/>
            <person name="Ramirez L."/>
            <person name="Alfaro M."/>
            <person name="Sun H."/>
            <person name="Tritt A."/>
            <person name="Yoshinaga Y."/>
            <person name="Zwiers L.-H."/>
            <person name="Turgeon B."/>
            <person name="Goodwin S."/>
            <person name="Spatafora J."/>
            <person name="Crous P."/>
            <person name="Grigoriev I."/>
        </authorList>
    </citation>
    <scope>NUCLEOTIDE SEQUENCE</scope>
    <source>
        <strain evidence="9">CBS 121167</strain>
    </source>
</reference>
<feature type="region of interest" description="Disordered" evidence="7">
    <location>
        <begin position="84"/>
        <end position="123"/>
    </location>
</feature>
<dbReference type="GO" id="GO:0008270">
    <property type="term" value="F:zinc ion binding"/>
    <property type="evidence" value="ECO:0007669"/>
    <property type="project" value="InterPro"/>
</dbReference>
<evidence type="ECO:0000256" key="2">
    <source>
        <dbReference type="ARBA" id="ARBA00022723"/>
    </source>
</evidence>
<keyword evidence="2" id="KW-0479">Metal-binding</keyword>
<dbReference type="InterPro" id="IPR001138">
    <property type="entry name" value="Zn2Cys6_DnaBD"/>
</dbReference>
<dbReference type="CDD" id="cd00067">
    <property type="entry name" value="GAL4"/>
    <property type="match status" value="1"/>
</dbReference>
<dbReference type="GO" id="GO:0000981">
    <property type="term" value="F:DNA-binding transcription factor activity, RNA polymerase II-specific"/>
    <property type="evidence" value="ECO:0007669"/>
    <property type="project" value="InterPro"/>
</dbReference>
<keyword evidence="5" id="KW-0804">Transcription</keyword>
<comment type="subcellular location">
    <subcellularLocation>
        <location evidence="1">Nucleus</location>
    </subcellularLocation>
</comment>
<evidence type="ECO:0000256" key="7">
    <source>
        <dbReference type="SAM" id="MobiDB-lite"/>
    </source>
</evidence>
<dbReference type="PROSITE" id="PS00463">
    <property type="entry name" value="ZN2_CY6_FUNGAL_1"/>
    <property type="match status" value="1"/>
</dbReference>
<dbReference type="GO" id="GO:0043565">
    <property type="term" value="F:sequence-specific DNA binding"/>
    <property type="evidence" value="ECO:0007669"/>
    <property type="project" value="TreeGrafter"/>
</dbReference>
<evidence type="ECO:0000256" key="5">
    <source>
        <dbReference type="ARBA" id="ARBA00023163"/>
    </source>
</evidence>
<dbReference type="CDD" id="cd12148">
    <property type="entry name" value="fungal_TF_MHR"/>
    <property type="match status" value="1"/>
</dbReference>
<keyword evidence="3" id="KW-0805">Transcription regulation</keyword>